<dbReference type="EMBL" id="CM027680">
    <property type="protein sequence ID" value="KAG0551963.1"/>
    <property type="molecule type" value="Genomic_DNA"/>
</dbReference>
<dbReference type="Proteomes" id="UP000807115">
    <property type="component" value="Chromosome 1"/>
</dbReference>
<reference evidence="2" key="1">
    <citation type="journal article" date="2019" name="BMC Genomics">
        <title>A new reference genome for Sorghum bicolor reveals high levels of sequence similarity between sweet and grain genotypes: implications for the genetics of sugar metabolism.</title>
        <authorList>
            <person name="Cooper E.A."/>
            <person name="Brenton Z.W."/>
            <person name="Flinn B.S."/>
            <person name="Jenkins J."/>
            <person name="Shu S."/>
            <person name="Flowers D."/>
            <person name="Luo F."/>
            <person name="Wang Y."/>
            <person name="Xia P."/>
            <person name="Barry K."/>
            <person name="Daum C."/>
            <person name="Lipzen A."/>
            <person name="Yoshinaga Y."/>
            <person name="Schmutz J."/>
            <person name="Saski C."/>
            <person name="Vermerris W."/>
            <person name="Kresovich S."/>
        </authorList>
    </citation>
    <scope>NUCLEOTIDE SEQUENCE</scope>
</reference>
<reference evidence="2" key="2">
    <citation type="submission" date="2020-10" db="EMBL/GenBank/DDBJ databases">
        <authorList>
            <person name="Cooper E.A."/>
            <person name="Brenton Z.W."/>
            <person name="Flinn B.S."/>
            <person name="Jenkins J."/>
            <person name="Shu S."/>
            <person name="Flowers D."/>
            <person name="Luo F."/>
            <person name="Wang Y."/>
            <person name="Xia P."/>
            <person name="Barry K."/>
            <person name="Daum C."/>
            <person name="Lipzen A."/>
            <person name="Yoshinaga Y."/>
            <person name="Schmutz J."/>
            <person name="Saski C."/>
            <person name="Vermerris W."/>
            <person name="Kresovich S."/>
        </authorList>
    </citation>
    <scope>NUCLEOTIDE SEQUENCE</scope>
</reference>
<evidence type="ECO:0000313" key="2">
    <source>
        <dbReference type="EMBL" id="KAG0551963.1"/>
    </source>
</evidence>
<evidence type="ECO:0000313" key="3">
    <source>
        <dbReference type="Proteomes" id="UP000807115"/>
    </source>
</evidence>
<gene>
    <name evidence="2" type="ORF">BDA96_01G468400</name>
</gene>
<feature type="compositionally biased region" description="Acidic residues" evidence="1">
    <location>
        <begin position="129"/>
        <end position="143"/>
    </location>
</feature>
<organism evidence="2 3">
    <name type="scientific">Sorghum bicolor</name>
    <name type="common">Sorghum</name>
    <name type="synonym">Sorghum vulgare</name>
    <dbReference type="NCBI Taxonomy" id="4558"/>
    <lineage>
        <taxon>Eukaryota</taxon>
        <taxon>Viridiplantae</taxon>
        <taxon>Streptophyta</taxon>
        <taxon>Embryophyta</taxon>
        <taxon>Tracheophyta</taxon>
        <taxon>Spermatophyta</taxon>
        <taxon>Magnoliopsida</taxon>
        <taxon>Liliopsida</taxon>
        <taxon>Poales</taxon>
        <taxon>Poaceae</taxon>
        <taxon>PACMAD clade</taxon>
        <taxon>Panicoideae</taxon>
        <taxon>Andropogonodae</taxon>
        <taxon>Andropogoneae</taxon>
        <taxon>Sorghinae</taxon>
        <taxon>Sorghum</taxon>
    </lineage>
</organism>
<comment type="caution">
    <text evidence="2">The sequence shown here is derived from an EMBL/GenBank/DDBJ whole genome shotgun (WGS) entry which is preliminary data.</text>
</comment>
<protein>
    <submittedName>
        <fullName evidence="2">Uncharacterized protein</fullName>
    </submittedName>
</protein>
<accession>A0A921S4K2</accession>
<proteinExistence type="predicted"/>
<sequence length="165" mass="18772">MASSPSRLCSDEELQKARVDLDEFIADEDEFECLSGDEDEEGNKEEGKETPRQKNKKKKKVVVPMETVQTFLNYKCSIPVREHESEHSGDIGTLSRVSNVFTRHFLDRISALQDKLRHEVEAKGYAEYEATDDDDEEEEEEVQEEKHEDTPPASSTNAAMHHTGA</sequence>
<feature type="compositionally biased region" description="Acidic residues" evidence="1">
    <location>
        <begin position="29"/>
        <end position="43"/>
    </location>
</feature>
<dbReference type="PANTHER" id="PTHR36138">
    <property type="entry name" value="EXPRESSED PROTEIN-RELATED"/>
    <property type="match status" value="1"/>
</dbReference>
<name>A0A921S4K2_SORBI</name>
<evidence type="ECO:0000256" key="1">
    <source>
        <dbReference type="SAM" id="MobiDB-lite"/>
    </source>
</evidence>
<dbReference type="AlphaFoldDB" id="A0A921S4K2"/>
<feature type="region of interest" description="Disordered" evidence="1">
    <location>
        <begin position="123"/>
        <end position="165"/>
    </location>
</feature>
<feature type="region of interest" description="Disordered" evidence="1">
    <location>
        <begin position="29"/>
        <end position="61"/>
    </location>
</feature>
<dbReference type="PANTHER" id="PTHR36138:SF9">
    <property type="match status" value="1"/>
</dbReference>